<sequence length="126" mass="14136">MNTSPLLRALEEPNPCSMFQDYSSRKVRVAGLVVYFSRPASTALAEGGKRPVEIDWCLRLRAAVILGGRRTLQSHLPILRFLLRADVVIEIGQSQSGFSKGIHRWPRMASSAARRNPSCRRFSSRP</sequence>
<protein>
    <submittedName>
        <fullName evidence="1">Uncharacterized protein</fullName>
    </submittedName>
</protein>
<evidence type="ECO:0000313" key="1">
    <source>
        <dbReference type="EMBL" id="KAG0723443.1"/>
    </source>
</evidence>
<gene>
    <name evidence="1" type="ORF">GWK47_042738</name>
</gene>
<evidence type="ECO:0000313" key="2">
    <source>
        <dbReference type="Proteomes" id="UP000770661"/>
    </source>
</evidence>
<name>A0A8J4Y8L2_CHIOP</name>
<dbReference type="Proteomes" id="UP000770661">
    <property type="component" value="Unassembled WGS sequence"/>
</dbReference>
<dbReference type="AlphaFoldDB" id="A0A8J4Y8L2"/>
<dbReference type="EMBL" id="JACEEZ010008268">
    <property type="protein sequence ID" value="KAG0723443.1"/>
    <property type="molecule type" value="Genomic_DNA"/>
</dbReference>
<reference evidence="1" key="1">
    <citation type="submission" date="2020-07" db="EMBL/GenBank/DDBJ databases">
        <title>The High-quality genome of the commercially important snow crab, Chionoecetes opilio.</title>
        <authorList>
            <person name="Jeong J.-H."/>
            <person name="Ryu S."/>
        </authorList>
    </citation>
    <scope>NUCLEOTIDE SEQUENCE</scope>
    <source>
        <strain evidence="1">MADBK_172401_WGS</strain>
        <tissue evidence="1">Digestive gland</tissue>
    </source>
</reference>
<accession>A0A8J4Y8L2</accession>
<proteinExistence type="predicted"/>
<organism evidence="1 2">
    <name type="scientific">Chionoecetes opilio</name>
    <name type="common">Atlantic snow crab</name>
    <name type="synonym">Cancer opilio</name>
    <dbReference type="NCBI Taxonomy" id="41210"/>
    <lineage>
        <taxon>Eukaryota</taxon>
        <taxon>Metazoa</taxon>
        <taxon>Ecdysozoa</taxon>
        <taxon>Arthropoda</taxon>
        <taxon>Crustacea</taxon>
        <taxon>Multicrustacea</taxon>
        <taxon>Malacostraca</taxon>
        <taxon>Eumalacostraca</taxon>
        <taxon>Eucarida</taxon>
        <taxon>Decapoda</taxon>
        <taxon>Pleocyemata</taxon>
        <taxon>Brachyura</taxon>
        <taxon>Eubrachyura</taxon>
        <taxon>Majoidea</taxon>
        <taxon>Majidae</taxon>
        <taxon>Chionoecetes</taxon>
    </lineage>
</organism>
<keyword evidence="2" id="KW-1185">Reference proteome</keyword>
<comment type="caution">
    <text evidence="1">The sequence shown here is derived from an EMBL/GenBank/DDBJ whole genome shotgun (WGS) entry which is preliminary data.</text>
</comment>